<sequence>MKVNWKITTVVAALFISMTGLAKEAKHLLEIGTEGKSLIFKLPAQSAETKISLFDPEGRIIFSDAVEDQEFYAKRFDLDLLEEGVYSMKVENTLREITYSIDIDEPSVEILAKKERTKPVFRKTEDKVFLNLLNLEGNSVSVKVIDGNGRMLYKEVFKGDLLIEKAFNFEKAFDDSYTLVVKDDQNTYYETIVVN</sequence>
<dbReference type="Proteomes" id="UP000475249">
    <property type="component" value="Unassembled WGS sequence"/>
</dbReference>
<dbReference type="AlphaFoldDB" id="A0A6L9EBQ6"/>
<organism evidence="2 3">
    <name type="scientific">Poritiphilus flavus</name>
    <dbReference type="NCBI Taxonomy" id="2697053"/>
    <lineage>
        <taxon>Bacteria</taxon>
        <taxon>Pseudomonadati</taxon>
        <taxon>Bacteroidota</taxon>
        <taxon>Flavobacteriia</taxon>
        <taxon>Flavobacteriales</taxon>
        <taxon>Flavobacteriaceae</taxon>
        <taxon>Poritiphilus</taxon>
    </lineage>
</organism>
<gene>
    <name evidence="2" type="ORF">GTQ38_07500</name>
</gene>
<dbReference type="RefSeq" id="WP_161434879.1">
    <property type="nucleotide sequence ID" value="NZ_WXYO01000003.1"/>
</dbReference>
<protein>
    <recommendedName>
        <fullName evidence="4">Por secretion system C-terminal sorting domain-containing protein</fullName>
    </recommendedName>
</protein>
<comment type="caution">
    <text evidence="2">The sequence shown here is derived from an EMBL/GenBank/DDBJ whole genome shotgun (WGS) entry which is preliminary data.</text>
</comment>
<evidence type="ECO:0000256" key="1">
    <source>
        <dbReference type="SAM" id="SignalP"/>
    </source>
</evidence>
<reference evidence="2 3" key="1">
    <citation type="submission" date="2020-01" db="EMBL/GenBank/DDBJ databases">
        <title>Bacteria diversity of Porities sp.</title>
        <authorList>
            <person name="Wang G."/>
        </authorList>
    </citation>
    <scope>NUCLEOTIDE SEQUENCE [LARGE SCALE GENOMIC DNA]</scope>
    <source>
        <strain evidence="2 3">R33</strain>
    </source>
</reference>
<accession>A0A6L9EBQ6</accession>
<evidence type="ECO:0000313" key="3">
    <source>
        <dbReference type="Proteomes" id="UP000475249"/>
    </source>
</evidence>
<evidence type="ECO:0000313" key="2">
    <source>
        <dbReference type="EMBL" id="NAS11839.1"/>
    </source>
</evidence>
<proteinExistence type="predicted"/>
<feature type="signal peptide" evidence="1">
    <location>
        <begin position="1"/>
        <end position="22"/>
    </location>
</feature>
<evidence type="ECO:0008006" key="4">
    <source>
        <dbReference type="Google" id="ProtNLM"/>
    </source>
</evidence>
<dbReference type="EMBL" id="WXYO01000003">
    <property type="protein sequence ID" value="NAS11839.1"/>
    <property type="molecule type" value="Genomic_DNA"/>
</dbReference>
<keyword evidence="3" id="KW-1185">Reference proteome</keyword>
<name>A0A6L9EBQ6_9FLAO</name>
<keyword evidence="1" id="KW-0732">Signal</keyword>
<feature type="chain" id="PRO_5026998663" description="Por secretion system C-terminal sorting domain-containing protein" evidence="1">
    <location>
        <begin position="23"/>
        <end position="195"/>
    </location>
</feature>